<evidence type="ECO:0000256" key="2">
    <source>
        <dbReference type="PROSITE-ProRule" id="PRU00169"/>
    </source>
</evidence>
<dbReference type="InterPro" id="IPR001789">
    <property type="entry name" value="Sig_transdc_resp-reg_receiver"/>
</dbReference>
<organism evidence="5 6">
    <name type="scientific">Bifidobacterium tibiigranuli</name>
    <dbReference type="NCBI Taxonomy" id="2172043"/>
    <lineage>
        <taxon>Bacteria</taxon>
        <taxon>Bacillati</taxon>
        <taxon>Actinomycetota</taxon>
        <taxon>Actinomycetes</taxon>
        <taxon>Bifidobacteriales</taxon>
        <taxon>Bifidobacteriaceae</taxon>
        <taxon>Bifidobacterium</taxon>
    </lineage>
</organism>
<dbReference type="CDD" id="cd06170">
    <property type="entry name" value="LuxR_C_like"/>
    <property type="match status" value="1"/>
</dbReference>
<protein>
    <submittedName>
        <fullName evidence="5">DNA-binding response regulator</fullName>
    </submittedName>
</protein>
<dbReference type="SMART" id="SM00421">
    <property type="entry name" value="HTH_LUXR"/>
    <property type="match status" value="1"/>
</dbReference>
<dbReference type="InterPro" id="IPR039420">
    <property type="entry name" value="WalR-like"/>
</dbReference>
<dbReference type="SUPFAM" id="SSF52172">
    <property type="entry name" value="CheY-like"/>
    <property type="match status" value="1"/>
</dbReference>
<dbReference type="EMBL" id="QDAG01000001">
    <property type="protein sequence ID" value="KAE8130090.1"/>
    <property type="molecule type" value="Genomic_DNA"/>
</dbReference>
<dbReference type="InterPro" id="IPR016032">
    <property type="entry name" value="Sig_transdc_resp-reg_C-effctor"/>
</dbReference>
<evidence type="ECO:0000259" key="4">
    <source>
        <dbReference type="PROSITE" id="PS50110"/>
    </source>
</evidence>
<dbReference type="SMART" id="SM00448">
    <property type="entry name" value="REC"/>
    <property type="match status" value="1"/>
</dbReference>
<dbReference type="InterPro" id="IPR000792">
    <property type="entry name" value="Tscrpt_reg_LuxR_C"/>
</dbReference>
<dbReference type="CDD" id="cd00156">
    <property type="entry name" value="REC"/>
    <property type="match status" value="1"/>
</dbReference>
<accession>A0A5N6S7G4</accession>
<dbReference type="GO" id="GO:0000160">
    <property type="term" value="P:phosphorelay signal transduction system"/>
    <property type="evidence" value="ECO:0007669"/>
    <property type="project" value="InterPro"/>
</dbReference>
<dbReference type="Gene3D" id="1.10.10.10">
    <property type="entry name" value="Winged helix-like DNA-binding domain superfamily/Winged helix DNA-binding domain"/>
    <property type="match status" value="1"/>
</dbReference>
<evidence type="ECO:0000313" key="5">
    <source>
        <dbReference type="EMBL" id="KAE8130090.1"/>
    </source>
</evidence>
<dbReference type="InterPro" id="IPR036388">
    <property type="entry name" value="WH-like_DNA-bd_sf"/>
</dbReference>
<dbReference type="InterPro" id="IPR011006">
    <property type="entry name" value="CheY-like_superfamily"/>
</dbReference>
<comment type="caution">
    <text evidence="5">The sequence shown here is derived from an EMBL/GenBank/DDBJ whole genome shotgun (WGS) entry which is preliminary data.</text>
</comment>
<dbReference type="GO" id="GO:0006355">
    <property type="term" value="P:regulation of DNA-templated transcription"/>
    <property type="evidence" value="ECO:0007669"/>
    <property type="project" value="InterPro"/>
</dbReference>
<dbReference type="PRINTS" id="PR00038">
    <property type="entry name" value="HTHLUXR"/>
</dbReference>
<dbReference type="Pfam" id="PF00196">
    <property type="entry name" value="GerE"/>
    <property type="match status" value="1"/>
</dbReference>
<feature type="modified residue" description="4-aspartylphosphate" evidence="2">
    <location>
        <position position="68"/>
    </location>
</feature>
<dbReference type="PANTHER" id="PTHR43214">
    <property type="entry name" value="TWO-COMPONENT RESPONSE REGULATOR"/>
    <property type="match status" value="1"/>
</dbReference>
<proteinExistence type="predicted"/>
<keyword evidence="6" id="KW-1185">Reference proteome</keyword>
<gene>
    <name evidence="5" type="ORF">DDE84_00405</name>
</gene>
<reference evidence="5 6" key="1">
    <citation type="submission" date="2018-04" db="EMBL/GenBank/DDBJ databases">
        <authorList>
            <person name="Eckel V.P."/>
            <person name="Vogel R.F."/>
        </authorList>
    </citation>
    <scope>NUCLEOTIDE SEQUENCE [LARGE SCALE GENOMIC DNA]</scope>
    <source>
        <strain evidence="6">TMW 2.1764</strain>
    </source>
</reference>
<dbReference type="GO" id="GO:0003677">
    <property type="term" value="F:DNA binding"/>
    <property type="evidence" value="ECO:0007669"/>
    <property type="project" value="UniProtKB-KW"/>
</dbReference>
<name>A0A5N6S7G4_9BIFI</name>
<feature type="domain" description="HTH luxR-type" evidence="3">
    <location>
        <begin position="142"/>
        <end position="207"/>
    </location>
</feature>
<sequence>MKGRECMEHETGCARLGVLDNDPFALAMIAGMFKGRRDVRIMWTARNAAPAVQLCMNPATRPETLLVDIGLEGMSGIDVCVQIRRFLPDIRFIGMTAYSPDVYEADAKDAGMECVLPKEDFPAIIGAVHGNIPIRKIHVNHNEDRGIGLSPRELEIMRCFSEGAAAKEVMAKLGISKGTLGSYESRAVRKLGARNRTEAVALCVRMHLFG</sequence>
<dbReference type="Pfam" id="PF00072">
    <property type="entry name" value="Response_reg"/>
    <property type="match status" value="1"/>
</dbReference>
<dbReference type="AlphaFoldDB" id="A0A5N6S7G4"/>
<dbReference type="Proteomes" id="UP000325415">
    <property type="component" value="Unassembled WGS sequence"/>
</dbReference>
<feature type="domain" description="Response regulatory" evidence="4">
    <location>
        <begin position="15"/>
        <end position="133"/>
    </location>
</feature>
<dbReference type="Gene3D" id="3.40.50.2300">
    <property type="match status" value="1"/>
</dbReference>
<evidence type="ECO:0000256" key="1">
    <source>
        <dbReference type="ARBA" id="ARBA00023125"/>
    </source>
</evidence>
<evidence type="ECO:0000313" key="6">
    <source>
        <dbReference type="Proteomes" id="UP000325415"/>
    </source>
</evidence>
<keyword evidence="1 5" id="KW-0238">DNA-binding</keyword>
<evidence type="ECO:0000259" key="3">
    <source>
        <dbReference type="PROSITE" id="PS50043"/>
    </source>
</evidence>
<dbReference type="PROSITE" id="PS50110">
    <property type="entry name" value="RESPONSE_REGULATORY"/>
    <property type="match status" value="1"/>
</dbReference>
<keyword evidence="2" id="KW-0597">Phosphoprotein</keyword>
<dbReference type="SUPFAM" id="SSF46894">
    <property type="entry name" value="C-terminal effector domain of the bipartite response regulators"/>
    <property type="match status" value="1"/>
</dbReference>
<dbReference type="PROSITE" id="PS50043">
    <property type="entry name" value="HTH_LUXR_2"/>
    <property type="match status" value="1"/>
</dbReference>